<dbReference type="InterPro" id="IPR012677">
    <property type="entry name" value="Nucleotide-bd_a/b_plait_sf"/>
</dbReference>
<keyword evidence="3" id="KW-0963">Cytoplasm</keyword>
<dbReference type="GO" id="GO:0006417">
    <property type="term" value="P:regulation of translation"/>
    <property type="evidence" value="ECO:0007669"/>
    <property type="project" value="TreeGrafter"/>
</dbReference>
<accession>A0A7I8WLR6</accession>
<sequence>MKPQRNTADAGAAAAAAPAPNSSGGTANSSSSNSGGGGPKNGQNGGAGAPKPDLSPEPNFDADDGQNPGKMFIGGLSWHTSADTLRDYFSRFGEVNECMVMRDPATKRARGFGFITFADPTAVDKVLTETEHELDGKKIDPKVAFPKKTQPKLVVRTRKVFIGGLSPTSTLDDLKNYFQQYGKIEDAMLMFDKVTQRHRGFGFVTFDDDEVSDKVCEIHFHEINGKMVECKKAQPKEVMLPVQLSKSRAAAARNLYGLSPEQLLAYASYVPRMPPYAGGNLLYPGLFNGFSQSFGMSPSGRSSVTNAGASSSGIVTPRDLAAAQAAAQQHAYEAAVAYMGGGGQMGHNDYYHNPQQSIPNSFNKM</sequence>
<keyword evidence="5" id="KW-0677">Repeat</keyword>
<feature type="compositionally biased region" description="Low complexity" evidence="8">
    <location>
        <begin position="1"/>
        <end position="33"/>
    </location>
</feature>
<dbReference type="InterPro" id="IPR000504">
    <property type="entry name" value="RRM_dom"/>
</dbReference>
<evidence type="ECO:0000256" key="4">
    <source>
        <dbReference type="ARBA" id="ARBA00022553"/>
    </source>
</evidence>
<evidence type="ECO:0000256" key="6">
    <source>
        <dbReference type="ARBA" id="ARBA00022884"/>
    </source>
</evidence>
<dbReference type="CDD" id="cd12323">
    <property type="entry name" value="RRM2_MSI"/>
    <property type="match status" value="1"/>
</dbReference>
<gene>
    <name evidence="10" type="ORF">BXYJ_LOCUS5777</name>
</gene>
<dbReference type="Pfam" id="PF00076">
    <property type="entry name" value="RRM_1"/>
    <property type="match status" value="2"/>
</dbReference>
<dbReference type="Proteomes" id="UP000582659">
    <property type="component" value="Unassembled WGS sequence"/>
</dbReference>
<dbReference type="CDD" id="cd12576">
    <property type="entry name" value="RRM1_MSI"/>
    <property type="match status" value="1"/>
</dbReference>
<evidence type="ECO:0000256" key="2">
    <source>
        <dbReference type="ARBA" id="ARBA00006635"/>
    </source>
</evidence>
<comment type="similarity">
    <text evidence="2">Belongs to the Musashi family.</text>
</comment>
<keyword evidence="4" id="KW-0597">Phosphoprotein</keyword>
<evidence type="ECO:0000256" key="3">
    <source>
        <dbReference type="ARBA" id="ARBA00022490"/>
    </source>
</evidence>
<reference evidence="10" key="1">
    <citation type="submission" date="2020-09" db="EMBL/GenBank/DDBJ databases">
        <authorList>
            <person name="Kikuchi T."/>
        </authorList>
    </citation>
    <scope>NUCLEOTIDE SEQUENCE</scope>
    <source>
        <strain evidence="10">Ka4C1</strain>
    </source>
</reference>
<evidence type="ECO:0000256" key="8">
    <source>
        <dbReference type="SAM" id="MobiDB-lite"/>
    </source>
</evidence>
<dbReference type="AlphaFoldDB" id="A0A7I8WLR6"/>
<feature type="region of interest" description="Disordered" evidence="8">
    <location>
        <begin position="1"/>
        <end position="68"/>
    </location>
</feature>
<evidence type="ECO:0000313" key="11">
    <source>
        <dbReference type="Proteomes" id="UP000659654"/>
    </source>
</evidence>
<evidence type="ECO:0000256" key="1">
    <source>
        <dbReference type="ARBA" id="ARBA00004496"/>
    </source>
</evidence>
<comment type="caution">
    <text evidence="10">The sequence shown here is derived from an EMBL/GenBank/DDBJ whole genome shotgun (WGS) entry which is preliminary data.</text>
</comment>
<keyword evidence="11" id="KW-1185">Reference proteome</keyword>
<dbReference type="Proteomes" id="UP000659654">
    <property type="component" value="Unassembled WGS sequence"/>
</dbReference>
<dbReference type="GO" id="GO:0003729">
    <property type="term" value="F:mRNA binding"/>
    <property type="evidence" value="ECO:0007669"/>
    <property type="project" value="TreeGrafter"/>
</dbReference>
<evidence type="ECO:0000313" key="10">
    <source>
        <dbReference type="EMBL" id="CAD5219635.1"/>
    </source>
</evidence>
<protein>
    <submittedName>
        <fullName evidence="10">(pine wood nematode) hypothetical protein</fullName>
    </submittedName>
</protein>
<evidence type="ECO:0000256" key="7">
    <source>
        <dbReference type="PROSITE-ProRule" id="PRU00176"/>
    </source>
</evidence>
<dbReference type="EMBL" id="CAJFCV020000003">
    <property type="protein sequence ID" value="CAG9105084.1"/>
    <property type="molecule type" value="Genomic_DNA"/>
</dbReference>
<dbReference type="InterPro" id="IPR034126">
    <property type="entry name" value="MSI_RRM2"/>
</dbReference>
<proteinExistence type="inferred from homology"/>
<evidence type="ECO:0000256" key="5">
    <source>
        <dbReference type="ARBA" id="ARBA00022737"/>
    </source>
</evidence>
<dbReference type="GO" id="GO:0005737">
    <property type="term" value="C:cytoplasm"/>
    <property type="evidence" value="ECO:0007669"/>
    <property type="project" value="UniProtKB-SubCell"/>
</dbReference>
<dbReference type="PANTHER" id="PTHR48032">
    <property type="entry name" value="RNA-BINDING PROTEIN MUSASHI HOMOLOG RBP6"/>
    <property type="match status" value="1"/>
</dbReference>
<feature type="domain" description="RRM" evidence="9">
    <location>
        <begin position="69"/>
        <end position="148"/>
    </location>
</feature>
<dbReference type="SMART" id="SM00360">
    <property type="entry name" value="RRM"/>
    <property type="match status" value="2"/>
</dbReference>
<dbReference type="SMR" id="A0A7I8WLR6"/>
<dbReference type="PANTHER" id="PTHR48032:SF18">
    <property type="entry name" value="RRM DOMAIN-CONTAINING PROTEIN"/>
    <property type="match status" value="1"/>
</dbReference>
<feature type="domain" description="RRM" evidence="9">
    <location>
        <begin position="158"/>
        <end position="235"/>
    </location>
</feature>
<organism evidence="10 11">
    <name type="scientific">Bursaphelenchus xylophilus</name>
    <name type="common">Pinewood nematode worm</name>
    <name type="synonym">Aphelenchoides xylophilus</name>
    <dbReference type="NCBI Taxonomy" id="6326"/>
    <lineage>
        <taxon>Eukaryota</taxon>
        <taxon>Metazoa</taxon>
        <taxon>Ecdysozoa</taxon>
        <taxon>Nematoda</taxon>
        <taxon>Chromadorea</taxon>
        <taxon>Rhabditida</taxon>
        <taxon>Tylenchina</taxon>
        <taxon>Tylenchomorpha</taxon>
        <taxon>Aphelenchoidea</taxon>
        <taxon>Aphelenchoididae</taxon>
        <taxon>Bursaphelenchus</taxon>
    </lineage>
</organism>
<dbReference type="PROSITE" id="PS50102">
    <property type="entry name" value="RRM"/>
    <property type="match status" value="2"/>
</dbReference>
<dbReference type="OrthoDB" id="1875751at2759"/>
<dbReference type="Gene3D" id="3.30.70.330">
    <property type="match status" value="2"/>
</dbReference>
<comment type="subcellular location">
    <subcellularLocation>
        <location evidence="1">Cytoplasm</location>
    </subcellularLocation>
</comment>
<dbReference type="FunFam" id="3.30.70.330:FF:000020">
    <property type="entry name" value="RNA-binding protein Musashi homolog 2 isoform X1"/>
    <property type="match status" value="1"/>
</dbReference>
<evidence type="ECO:0000259" key="9">
    <source>
        <dbReference type="PROSITE" id="PS50102"/>
    </source>
</evidence>
<keyword evidence="6 7" id="KW-0694">RNA-binding</keyword>
<dbReference type="SUPFAM" id="SSF54928">
    <property type="entry name" value="RNA-binding domain, RBD"/>
    <property type="match status" value="2"/>
</dbReference>
<dbReference type="FunFam" id="3.30.70.330:FF:000025">
    <property type="entry name" value="RNA-binding protein Musashi homolog 2 isoform X1"/>
    <property type="match status" value="1"/>
</dbReference>
<feature type="compositionally biased region" description="Gly residues" evidence="8">
    <location>
        <begin position="34"/>
        <end position="48"/>
    </location>
</feature>
<dbReference type="InterPro" id="IPR035979">
    <property type="entry name" value="RBD_domain_sf"/>
</dbReference>
<dbReference type="EMBL" id="CAJFDI010000003">
    <property type="protein sequence ID" value="CAD5219635.1"/>
    <property type="molecule type" value="Genomic_DNA"/>
</dbReference>
<name>A0A7I8WLR6_BURXY</name>